<dbReference type="RefSeq" id="WP_386354395.1">
    <property type="nucleotide sequence ID" value="NZ_JBHSFG010000097.1"/>
</dbReference>
<keyword evidence="3" id="KW-1185">Reference proteome</keyword>
<keyword evidence="1" id="KW-1133">Transmembrane helix</keyword>
<feature type="transmembrane region" description="Helical" evidence="1">
    <location>
        <begin position="25"/>
        <end position="46"/>
    </location>
</feature>
<organism evidence="2 3">
    <name type="scientific">Streptomyces xiangluensis</name>
    <dbReference type="NCBI Taxonomy" id="2665720"/>
    <lineage>
        <taxon>Bacteria</taxon>
        <taxon>Bacillati</taxon>
        <taxon>Actinomycetota</taxon>
        <taxon>Actinomycetes</taxon>
        <taxon>Kitasatosporales</taxon>
        <taxon>Streptomycetaceae</taxon>
        <taxon>Streptomyces</taxon>
    </lineage>
</organism>
<proteinExistence type="predicted"/>
<sequence>MALLLLLVLVAVVLGLIGAVAEGLGYLLITGIVVLVAAMAVTAVSWSQRSRHRPSR</sequence>
<dbReference type="Proteomes" id="UP001596012">
    <property type="component" value="Unassembled WGS sequence"/>
</dbReference>
<reference evidence="3" key="1">
    <citation type="journal article" date="2019" name="Int. J. Syst. Evol. Microbiol.">
        <title>The Global Catalogue of Microorganisms (GCM) 10K type strain sequencing project: providing services to taxonomists for standard genome sequencing and annotation.</title>
        <authorList>
            <consortium name="The Broad Institute Genomics Platform"/>
            <consortium name="The Broad Institute Genome Sequencing Center for Infectious Disease"/>
            <person name="Wu L."/>
            <person name="Ma J."/>
        </authorList>
    </citation>
    <scope>NUCLEOTIDE SEQUENCE [LARGE SCALE GENOMIC DNA]</scope>
    <source>
        <strain evidence="3">DT43</strain>
    </source>
</reference>
<protein>
    <submittedName>
        <fullName evidence="2">Uncharacterized protein</fullName>
    </submittedName>
</protein>
<dbReference type="EMBL" id="JBHSFG010000097">
    <property type="protein sequence ID" value="MFC4471768.1"/>
    <property type="molecule type" value="Genomic_DNA"/>
</dbReference>
<comment type="caution">
    <text evidence="2">The sequence shown here is derived from an EMBL/GenBank/DDBJ whole genome shotgun (WGS) entry which is preliminary data.</text>
</comment>
<accession>A0ABV8Z6C4</accession>
<name>A0ABV8Z6C4_9ACTN</name>
<keyword evidence="1" id="KW-0472">Membrane</keyword>
<keyword evidence="1" id="KW-0812">Transmembrane</keyword>
<evidence type="ECO:0000256" key="1">
    <source>
        <dbReference type="SAM" id="Phobius"/>
    </source>
</evidence>
<evidence type="ECO:0000313" key="2">
    <source>
        <dbReference type="EMBL" id="MFC4471768.1"/>
    </source>
</evidence>
<evidence type="ECO:0000313" key="3">
    <source>
        <dbReference type="Proteomes" id="UP001596012"/>
    </source>
</evidence>
<gene>
    <name evidence="2" type="ORF">ACFPH6_46030</name>
</gene>